<dbReference type="GO" id="GO:0046872">
    <property type="term" value="F:metal ion binding"/>
    <property type="evidence" value="ECO:0007669"/>
    <property type="project" value="UniProtKB-KW"/>
</dbReference>
<proteinExistence type="inferred from homology"/>
<dbReference type="EC" id="3.1.1.-" evidence="8"/>
<dbReference type="GO" id="GO:0030600">
    <property type="term" value="F:feruloyl esterase activity"/>
    <property type="evidence" value="ECO:0007669"/>
    <property type="project" value="UniProtKB-ARBA"/>
</dbReference>
<dbReference type="InterPro" id="IPR029058">
    <property type="entry name" value="AB_hydrolase_fold"/>
</dbReference>
<keyword evidence="6" id="KW-0106">Calcium</keyword>
<evidence type="ECO:0000256" key="7">
    <source>
        <dbReference type="ARBA" id="ARBA00023157"/>
    </source>
</evidence>
<dbReference type="Pfam" id="PF07519">
    <property type="entry name" value="Tannase"/>
    <property type="match status" value="1"/>
</dbReference>
<evidence type="ECO:0000256" key="8">
    <source>
        <dbReference type="RuleBase" id="RU361238"/>
    </source>
</evidence>
<evidence type="ECO:0000313" key="9">
    <source>
        <dbReference type="EMBL" id="KAK2035469.1"/>
    </source>
</evidence>
<dbReference type="SUPFAM" id="SSF53474">
    <property type="entry name" value="alpha/beta-Hydrolases"/>
    <property type="match status" value="1"/>
</dbReference>
<evidence type="ECO:0000256" key="3">
    <source>
        <dbReference type="ARBA" id="ARBA00022723"/>
    </source>
</evidence>
<sequence length="422" mass="46577">MFSPADDWALKSPGNLDWPLLVNYGHRSLHELAVVGKSVTKEFYGGEEGPRWAYWKGCSTGGRQGLALAQRYPGDFDGVLSTCPALDFPAMVTSLYHPQLVMRWKGYWPSACELGAIVAAGVEACDMTDGVADGIIGRPDRCDFDVLAVEGRPYKCDGDAEGEGRKVSKRAVEVVEAVMKGVVDEEGAQMSPRLVPGTPLAGLLGLMNNVCKDEGDRTTECKGMPFGVADGWIRLFIQKDAKFDVDSLTEEAYRDVFRRGVEEFESIIGNGGAEGPDLRRFRERGGKLLMWHGLADQAVPVKVARGVYERALRRDEARGVDTAEYWRYFEVPGVNHCMSMGGAPFPWDAFDRLRKWVEDGVAPEELEARKLVPAGENDVGKLAVGNETRKVCPWPKEGVWDGKAWQCLKPGEKLKVAERDEL</sequence>
<keyword evidence="4" id="KW-0732">Signal</keyword>
<dbReference type="EMBL" id="MU842808">
    <property type="protein sequence ID" value="KAK2035469.1"/>
    <property type="molecule type" value="Genomic_DNA"/>
</dbReference>
<evidence type="ECO:0000256" key="4">
    <source>
        <dbReference type="ARBA" id="ARBA00022729"/>
    </source>
</evidence>
<dbReference type="Proteomes" id="UP001232148">
    <property type="component" value="Unassembled WGS sequence"/>
</dbReference>
<keyword evidence="2" id="KW-0719">Serine esterase</keyword>
<dbReference type="Gene3D" id="3.40.50.1820">
    <property type="entry name" value="alpha/beta hydrolase"/>
    <property type="match status" value="1"/>
</dbReference>
<dbReference type="InterPro" id="IPR011118">
    <property type="entry name" value="Tannase/feruloyl_esterase"/>
</dbReference>
<keyword evidence="7" id="KW-1015">Disulfide bond</keyword>
<dbReference type="PANTHER" id="PTHR33938:SF8">
    <property type="entry name" value="CARBOXYLIC ESTER HYDROLASE"/>
    <property type="match status" value="1"/>
</dbReference>
<evidence type="ECO:0000256" key="1">
    <source>
        <dbReference type="ARBA" id="ARBA00006249"/>
    </source>
</evidence>
<name>A0AAD9HWM6_9PEZI</name>
<evidence type="ECO:0000313" key="10">
    <source>
        <dbReference type="Proteomes" id="UP001232148"/>
    </source>
</evidence>
<evidence type="ECO:0000256" key="6">
    <source>
        <dbReference type="ARBA" id="ARBA00022837"/>
    </source>
</evidence>
<dbReference type="PANTHER" id="PTHR33938">
    <property type="entry name" value="FERULOYL ESTERASE B-RELATED"/>
    <property type="match status" value="1"/>
</dbReference>
<dbReference type="AlphaFoldDB" id="A0AAD9HWM6"/>
<keyword evidence="10" id="KW-1185">Reference proteome</keyword>
<gene>
    <name evidence="9" type="ORF">LX32DRAFT_633268</name>
</gene>
<accession>A0AAD9HWM6</accession>
<comment type="caution">
    <text evidence="9">The sequence shown here is derived from an EMBL/GenBank/DDBJ whole genome shotgun (WGS) entry which is preliminary data.</text>
</comment>
<protein>
    <recommendedName>
        <fullName evidence="8">Carboxylic ester hydrolase</fullName>
        <ecNumber evidence="8">3.1.1.-</ecNumber>
    </recommendedName>
</protein>
<evidence type="ECO:0000256" key="5">
    <source>
        <dbReference type="ARBA" id="ARBA00022801"/>
    </source>
</evidence>
<organism evidence="9 10">
    <name type="scientific">Colletotrichum zoysiae</name>
    <dbReference type="NCBI Taxonomy" id="1216348"/>
    <lineage>
        <taxon>Eukaryota</taxon>
        <taxon>Fungi</taxon>
        <taxon>Dikarya</taxon>
        <taxon>Ascomycota</taxon>
        <taxon>Pezizomycotina</taxon>
        <taxon>Sordariomycetes</taxon>
        <taxon>Hypocreomycetidae</taxon>
        <taxon>Glomerellales</taxon>
        <taxon>Glomerellaceae</taxon>
        <taxon>Colletotrichum</taxon>
        <taxon>Colletotrichum graminicola species complex</taxon>
    </lineage>
</organism>
<comment type="similarity">
    <text evidence="1 8">Belongs to the tannase family.</text>
</comment>
<reference evidence="9" key="1">
    <citation type="submission" date="2021-06" db="EMBL/GenBank/DDBJ databases">
        <title>Comparative genomics, transcriptomics and evolutionary studies reveal genomic signatures of adaptation to plant cell wall in hemibiotrophic fungi.</title>
        <authorList>
            <consortium name="DOE Joint Genome Institute"/>
            <person name="Baroncelli R."/>
            <person name="Diaz J.F."/>
            <person name="Benocci T."/>
            <person name="Peng M."/>
            <person name="Battaglia E."/>
            <person name="Haridas S."/>
            <person name="Andreopoulos W."/>
            <person name="Labutti K."/>
            <person name="Pangilinan J."/>
            <person name="Floch G.L."/>
            <person name="Makela M.R."/>
            <person name="Henrissat B."/>
            <person name="Grigoriev I.V."/>
            <person name="Crouch J.A."/>
            <person name="De Vries R.P."/>
            <person name="Sukno S.A."/>
            <person name="Thon M.R."/>
        </authorList>
    </citation>
    <scope>NUCLEOTIDE SEQUENCE</scope>
    <source>
        <strain evidence="9">MAFF235873</strain>
    </source>
</reference>
<evidence type="ECO:0000256" key="2">
    <source>
        <dbReference type="ARBA" id="ARBA00022487"/>
    </source>
</evidence>
<keyword evidence="3" id="KW-0479">Metal-binding</keyword>
<keyword evidence="5 8" id="KW-0378">Hydrolase</keyword>